<evidence type="ECO:0000256" key="4">
    <source>
        <dbReference type="SAM" id="MobiDB-lite"/>
    </source>
</evidence>
<dbReference type="SUPFAM" id="SSF53474">
    <property type="entry name" value="alpha/beta-Hydrolases"/>
    <property type="match status" value="1"/>
</dbReference>
<dbReference type="Proteomes" id="UP001501599">
    <property type="component" value="Unassembled WGS sequence"/>
</dbReference>
<dbReference type="PROSITE" id="PS51257">
    <property type="entry name" value="PROKAR_LIPOPROTEIN"/>
    <property type="match status" value="1"/>
</dbReference>
<gene>
    <name evidence="6" type="ORF">GCM10009846_05540</name>
</gene>
<dbReference type="InterPro" id="IPR051601">
    <property type="entry name" value="Serine_prot/Carboxylest_S33"/>
</dbReference>
<comment type="caution">
    <text evidence="6">The sequence shown here is derived from an EMBL/GenBank/DDBJ whole genome shotgun (WGS) entry which is preliminary data.</text>
</comment>
<organism evidence="6 7">
    <name type="scientific">Agrococcus versicolor</name>
    <dbReference type="NCBI Taxonomy" id="501482"/>
    <lineage>
        <taxon>Bacteria</taxon>
        <taxon>Bacillati</taxon>
        <taxon>Actinomycetota</taxon>
        <taxon>Actinomycetes</taxon>
        <taxon>Micrococcales</taxon>
        <taxon>Microbacteriaceae</taxon>
        <taxon>Agrococcus</taxon>
    </lineage>
</organism>
<evidence type="ECO:0000256" key="3">
    <source>
        <dbReference type="ARBA" id="ARBA00022801"/>
    </source>
</evidence>
<evidence type="ECO:0000313" key="6">
    <source>
        <dbReference type="EMBL" id="GAA2171509.1"/>
    </source>
</evidence>
<evidence type="ECO:0000259" key="5">
    <source>
        <dbReference type="Pfam" id="PF08386"/>
    </source>
</evidence>
<feature type="region of interest" description="Disordered" evidence="4">
    <location>
        <begin position="35"/>
        <end position="58"/>
    </location>
</feature>
<keyword evidence="3 6" id="KW-0378">Hydrolase</keyword>
<dbReference type="Pfam" id="PF08386">
    <property type="entry name" value="Abhydrolase_4"/>
    <property type="match status" value="1"/>
</dbReference>
<dbReference type="RefSeq" id="WP_344340073.1">
    <property type="nucleotide sequence ID" value="NZ_BAAAQT010000005.1"/>
</dbReference>
<proteinExistence type="inferred from homology"/>
<dbReference type="GO" id="GO:0016787">
    <property type="term" value="F:hydrolase activity"/>
    <property type="evidence" value="ECO:0007669"/>
    <property type="project" value="UniProtKB-KW"/>
</dbReference>
<name>A0ABN3ALM8_9MICO</name>
<dbReference type="InterPro" id="IPR029058">
    <property type="entry name" value="AB_hydrolase_fold"/>
</dbReference>
<reference evidence="6 7" key="1">
    <citation type="journal article" date="2019" name="Int. J. Syst. Evol. Microbiol.">
        <title>The Global Catalogue of Microorganisms (GCM) 10K type strain sequencing project: providing services to taxonomists for standard genome sequencing and annotation.</title>
        <authorList>
            <consortium name="The Broad Institute Genomics Platform"/>
            <consortium name="The Broad Institute Genome Sequencing Center for Infectious Disease"/>
            <person name="Wu L."/>
            <person name="Ma J."/>
        </authorList>
    </citation>
    <scope>NUCLEOTIDE SEQUENCE [LARGE SCALE GENOMIC DNA]</scope>
    <source>
        <strain evidence="6 7">JCM 16026</strain>
    </source>
</reference>
<dbReference type="InterPro" id="IPR013595">
    <property type="entry name" value="Pept_S33_TAP-like_C"/>
</dbReference>
<evidence type="ECO:0000256" key="2">
    <source>
        <dbReference type="ARBA" id="ARBA00022729"/>
    </source>
</evidence>
<sequence>MASMLRRGGSAAALAAAVAIVLSGCIVLPPAIGPGPGPGGGSGPTTSPDGSGLLDFTPTGEDVDAALEPYYGQDVDWTLCDAGYTCGTIDAPMDWFAPEDGRSIEVSMIVRPADGEVWGSMLYNPGGPGGSGLEYVRDYAEYLLAPEVLEHYNLVGFDPRGVGQSTPITCYDDPAFLYDYLYEIPEGPAPEPLSDEDLQQQLDAGAEFADACLQFTGEALEFMGTEQAASDMDLIRALLGEERLQYLGVSYGTLLGATYADLFPQHVGRFVLDAAVAPDASDADGTIFQAGGFELALRNWMADCLSVGSCPFDAPDADAGMQQIGAFLDGLEAAPLPASDGRQLGSSSMFTAIAANLYSPSQWSTLRSVFADAIAGDPDSALAESDRYYGVNPDGTFADNSFEALIGVNCLDAPPVTDFEDVRANATRIQEVAPTLWEDFTGMSICASWPFEATREPHVITAPGAEPIVVIGGRNDPATPYEQSVSLADQLESGVLISVDAEGHSQYNLGNACVDEPVNAYFLTGAAPTDDLDC</sequence>
<feature type="domain" description="Peptidase S33 tripeptidyl aminopeptidase-like C-terminal" evidence="5">
    <location>
        <begin position="443"/>
        <end position="534"/>
    </location>
</feature>
<dbReference type="PANTHER" id="PTHR43248">
    <property type="entry name" value="2-SUCCINYL-6-HYDROXY-2,4-CYCLOHEXADIENE-1-CARBOXYLATE SYNTHASE"/>
    <property type="match status" value="1"/>
</dbReference>
<dbReference type="Gene3D" id="3.40.50.1820">
    <property type="entry name" value="alpha/beta hydrolase"/>
    <property type="match status" value="1"/>
</dbReference>
<protein>
    <submittedName>
        <fullName evidence="6">Alpha/beta hydrolase</fullName>
    </submittedName>
</protein>
<evidence type="ECO:0000256" key="1">
    <source>
        <dbReference type="ARBA" id="ARBA00010088"/>
    </source>
</evidence>
<accession>A0ABN3ALM8</accession>
<keyword evidence="7" id="KW-1185">Reference proteome</keyword>
<dbReference type="EMBL" id="BAAAQT010000005">
    <property type="protein sequence ID" value="GAA2171509.1"/>
    <property type="molecule type" value="Genomic_DNA"/>
</dbReference>
<dbReference type="PANTHER" id="PTHR43248:SF29">
    <property type="entry name" value="TRIPEPTIDYL AMINOPEPTIDASE"/>
    <property type="match status" value="1"/>
</dbReference>
<keyword evidence="2" id="KW-0732">Signal</keyword>
<evidence type="ECO:0000313" key="7">
    <source>
        <dbReference type="Proteomes" id="UP001501599"/>
    </source>
</evidence>
<comment type="similarity">
    <text evidence="1">Belongs to the peptidase S33 family.</text>
</comment>